<feature type="binding site" evidence="4">
    <location>
        <position position="90"/>
    </location>
    <ligand>
        <name>shikimate</name>
        <dbReference type="ChEBI" id="CHEBI:36208"/>
    </ligand>
</feature>
<dbReference type="InterPro" id="IPR013708">
    <property type="entry name" value="Shikimate_DH-bd_N"/>
</dbReference>
<evidence type="ECO:0000259" key="5">
    <source>
        <dbReference type="Pfam" id="PF08501"/>
    </source>
</evidence>
<comment type="caution">
    <text evidence="6">The sequence shown here is derived from an EMBL/GenBank/DDBJ whole genome shotgun (WGS) entry which is preliminary data.</text>
</comment>
<gene>
    <name evidence="4" type="primary">aroE</name>
    <name evidence="6" type="ORF">ACFO0A_02450</name>
</gene>
<feature type="binding site" evidence="4">
    <location>
        <begin position="17"/>
        <end position="19"/>
    </location>
    <ligand>
        <name>shikimate</name>
        <dbReference type="ChEBI" id="CHEBI:36208"/>
    </ligand>
</feature>
<sequence>MSSVPYAEVIGDPIAQSKSPTIHKFWLEKLGLPGDYRARRVAADDLFDFFEQRRREPDWRGCNVTIPHKLSALDLSDRRDDLADSIGASNCIVRGDDGLLTATNTDSDGFAEPIAGMDFCGREVAVIGAGGAARAVLMSLARREVGFVRIHARDRVRAGELLEHFGLPGEPVPFDAPLASATTLLVNSSPLGMIGQPALEIDLGPLGEGAVVYDLVYNPLETLLLAEARRRGLCAIDGLGMLIGQAAIAFAEFFESPAPREHDAELRKLLTS</sequence>
<evidence type="ECO:0000313" key="6">
    <source>
        <dbReference type="EMBL" id="MFC4293914.1"/>
    </source>
</evidence>
<dbReference type="Gene3D" id="3.40.50.10860">
    <property type="entry name" value="Leucine Dehydrogenase, chain A, domain 1"/>
    <property type="match status" value="1"/>
</dbReference>
<feature type="binding site" evidence="4">
    <location>
        <begin position="128"/>
        <end position="132"/>
    </location>
    <ligand>
        <name>NADP(+)</name>
        <dbReference type="ChEBI" id="CHEBI:58349"/>
    </ligand>
</feature>
<accession>A0ABV8RM85</accession>
<comment type="catalytic activity">
    <reaction evidence="4">
        <text>shikimate + NADP(+) = 3-dehydroshikimate + NADPH + H(+)</text>
        <dbReference type="Rhea" id="RHEA:17737"/>
        <dbReference type="ChEBI" id="CHEBI:15378"/>
        <dbReference type="ChEBI" id="CHEBI:16630"/>
        <dbReference type="ChEBI" id="CHEBI:36208"/>
        <dbReference type="ChEBI" id="CHEBI:57783"/>
        <dbReference type="ChEBI" id="CHEBI:58349"/>
        <dbReference type="EC" id="1.1.1.25"/>
    </reaction>
</comment>
<dbReference type="CDD" id="cd01065">
    <property type="entry name" value="NAD_bind_Shikimate_DH"/>
    <property type="match status" value="1"/>
</dbReference>
<organism evidence="6 7">
    <name type="scientific">Novosphingobium tardum</name>
    <dbReference type="NCBI Taxonomy" id="1538021"/>
    <lineage>
        <taxon>Bacteria</taxon>
        <taxon>Pseudomonadati</taxon>
        <taxon>Pseudomonadota</taxon>
        <taxon>Alphaproteobacteria</taxon>
        <taxon>Sphingomonadales</taxon>
        <taxon>Sphingomonadaceae</taxon>
        <taxon>Novosphingobium</taxon>
    </lineage>
</organism>
<proteinExistence type="inferred from homology"/>
<feature type="domain" description="Shikimate dehydrogenase substrate binding N-terminal" evidence="5">
    <location>
        <begin position="9"/>
        <end position="92"/>
    </location>
</feature>
<dbReference type="HAMAP" id="MF_00222">
    <property type="entry name" value="Shikimate_DH_AroE"/>
    <property type="match status" value="1"/>
</dbReference>
<keyword evidence="3 4" id="KW-0057">Aromatic amino acid biosynthesis</keyword>
<feature type="binding site" evidence="4">
    <location>
        <position position="65"/>
    </location>
    <ligand>
        <name>shikimate</name>
        <dbReference type="ChEBI" id="CHEBI:36208"/>
    </ligand>
</feature>
<dbReference type="PANTHER" id="PTHR21089:SF1">
    <property type="entry name" value="BIFUNCTIONAL 3-DEHYDROQUINATE DEHYDRATASE_SHIKIMATE DEHYDROGENASE, CHLOROPLASTIC"/>
    <property type="match status" value="1"/>
</dbReference>
<keyword evidence="2 4" id="KW-0560">Oxidoreductase</keyword>
<protein>
    <recommendedName>
        <fullName evidence="4">Shikimate dehydrogenase (NADP(+))</fullName>
        <shortName evidence="4">SDH</shortName>
        <ecNumber evidence="4">1.1.1.25</ecNumber>
    </recommendedName>
</protein>
<evidence type="ECO:0000256" key="4">
    <source>
        <dbReference type="HAMAP-Rule" id="MF_00222"/>
    </source>
</evidence>
<dbReference type="InterPro" id="IPR022893">
    <property type="entry name" value="Shikimate_DH_fam"/>
</dbReference>
<comment type="pathway">
    <text evidence="1 4">Metabolic intermediate biosynthesis; chorismate biosynthesis; chorismate from D-erythrose 4-phosphate and phosphoenolpyruvate: step 4/7.</text>
</comment>
<dbReference type="SUPFAM" id="SSF51735">
    <property type="entry name" value="NAD(P)-binding Rossmann-fold domains"/>
    <property type="match status" value="1"/>
</dbReference>
<evidence type="ECO:0000313" key="7">
    <source>
        <dbReference type="Proteomes" id="UP001595828"/>
    </source>
</evidence>
<keyword evidence="4" id="KW-0521">NADP</keyword>
<comment type="caution">
    <text evidence="4">Lacks conserved residue(s) required for the propagation of feature annotation.</text>
</comment>
<feature type="binding site" evidence="4">
    <location>
        <position position="106"/>
    </location>
    <ligand>
        <name>shikimate</name>
        <dbReference type="ChEBI" id="CHEBI:36208"/>
    </ligand>
</feature>
<evidence type="ECO:0000256" key="2">
    <source>
        <dbReference type="ARBA" id="ARBA00023002"/>
    </source>
</evidence>
<dbReference type="Gene3D" id="3.40.50.720">
    <property type="entry name" value="NAD(P)-binding Rossmann-like Domain"/>
    <property type="match status" value="1"/>
</dbReference>
<name>A0ABV8RM85_9SPHN</name>
<dbReference type="RefSeq" id="WP_379537391.1">
    <property type="nucleotide sequence ID" value="NZ_JBHSDR010000003.1"/>
</dbReference>
<dbReference type="EMBL" id="JBHSDR010000003">
    <property type="protein sequence ID" value="MFC4293914.1"/>
    <property type="molecule type" value="Genomic_DNA"/>
</dbReference>
<reference evidence="7" key="1">
    <citation type="journal article" date="2019" name="Int. J. Syst. Evol. Microbiol.">
        <title>The Global Catalogue of Microorganisms (GCM) 10K type strain sequencing project: providing services to taxonomists for standard genome sequencing and annotation.</title>
        <authorList>
            <consortium name="The Broad Institute Genomics Platform"/>
            <consortium name="The Broad Institute Genome Sequencing Center for Infectious Disease"/>
            <person name="Wu L."/>
            <person name="Ma J."/>
        </authorList>
    </citation>
    <scope>NUCLEOTIDE SEQUENCE [LARGE SCALE GENOMIC DNA]</scope>
    <source>
        <strain evidence="7">CGMCC 1.12989</strain>
    </source>
</reference>
<comment type="subunit">
    <text evidence="4">Homodimer.</text>
</comment>
<feature type="binding site" evidence="4">
    <location>
        <position position="238"/>
    </location>
    <ligand>
        <name>NADP(+)</name>
        <dbReference type="ChEBI" id="CHEBI:58349"/>
    </ligand>
</feature>
<feature type="binding site" evidence="4">
    <location>
        <position position="245"/>
    </location>
    <ligand>
        <name>shikimate</name>
        <dbReference type="ChEBI" id="CHEBI:36208"/>
    </ligand>
</feature>
<evidence type="ECO:0000256" key="3">
    <source>
        <dbReference type="ARBA" id="ARBA00023141"/>
    </source>
</evidence>
<comment type="function">
    <text evidence="4">Involved in the biosynthesis of the chorismate, which leads to the biosynthesis of aromatic amino acids. Catalyzes the reversible NADPH linked reduction of 3-dehydroshikimate (DHSA) to yield shikimate (SA).</text>
</comment>
<dbReference type="InterPro" id="IPR036291">
    <property type="entry name" value="NAD(P)-bd_dom_sf"/>
</dbReference>
<dbReference type="Proteomes" id="UP001595828">
    <property type="component" value="Unassembled WGS sequence"/>
</dbReference>
<dbReference type="InterPro" id="IPR046346">
    <property type="entry name" value="Aminoacid_DH-like_N_sf"/>
</dbReference>
<feature type="active site" description="Proton acceptor" evidence="4">
    <location>
        <position position="69"/>
    </location>
</feature>
<keyword evidence="4" id="KW-0028">Amino-acid biosynthesis</keyword>
<feature type="binding site" evidence="4">
    <location>
        <position position="217"/>
    </location>
    <ligand>
        <name>shikimate</name>
        <dbReference type="ChEBI" id="CHEBI:36208"/>
    </ligand>
</feature>
<dbReference type="SUPFAM" id="SSF53223">
    <property type="entry name" value="Aminoacid dehydrogenase-like, N-terminal domain"/>
    <property type="match status" value="1"/>
</dbReference>
<comment type="similarity">
    <text evidence="4">Belongs to the shikimate dehydrogenase family.</text>
</comment>
<feature type="binding site" evidence="4">
    <location>
        <position position="81"/>
    </location>
    <ligand>
        <name>NADP(+)</name>
        <dbReference type="ChEBI" id="CHEBI:58349"/>
    </ligand>
</feature>
<dbReference type="EC" id="1.1.1.25" evidence="4"/>
<keyword evidence="7" id="KW-1185">Reference proteome</keyword>
<dbReference type="Pfam" id="PF08501">
    <property type="entry name" value="Shikimate_dh_N"/>
    <property type="match status" value="1"/>
</dbReference>
<dbReference type="PANTHER" id="PTHR21089">
    <property type="entry name" value="SHIKIMATE DEHYDROGENASE"/>
    <property type="match status" value="1"/>
</dbReference>
<evidence type="ECO:0000256" key="1">
    <source>
        <dbReference type="ARBA" id="ARBA00004871"/>
    </source>
</evidence>
<feature type="binding site" evidence="4">
    <location>
        <position position="215"/>
    </location>
    <ligand>
        <name>NADP(+)</name>
        <dbReference type="ChEBI" id="CHEBI:58349"/>
    </ligand>
</feature>